<dbReference type="STRING" id="766136.BHF68_05115"/>
<sequence length="345" mass="39366">MKKILIALMIVSLALISLVGCSSSKDASQKTEEELRDQIRAELEAEAASQQSTESSQPERIELLPIYEMGEKYPINFDANAQEPDIFSLEISDYKIYLVVNSGQGIKVEYSDLIASQYRIIEYADKKGYVFVFASANPPFGPDLYGFYLYVHGQGVEKLGYVPIGNYKFEDIKEISNRGVKVGNTLYEIKQHSEIRPIPADKIPLEPIIYEIGEMYNINFTDWAHEPDIFSIEVIDYEFYLVVNHSSQGIKFEYLDSVLTANLYRVIEHADKEDYDYVFVFISANPPFGPDSFDFYLYVNGQGVEYLGSVPIGSYNFEDIKEVSNRGVKMGNTIYELKHSREFSQ</sequence>
<dbReference type="Proteomes" id="UP000094296">
    <property type="component" value="Unassembled WGS sequence"/>
</dbReference>
<feature type="chain" id="PRO_5039004078" evidence="1">
    <location>
        <begin position="28"/>
        <end position="345"/>
    </location>
</feature>
<keyword evidence="3" id="KW-1185">Reference proteome</keyword>
<name>A0A1E5G1Z0_9FIRM</name>
<dbReference type="AlphaFoldDB" id="A0A1E5G1Z0"/>
<accession>A0A1E5G1Z0</accession>
<protein>
    <submittedName>
        <fullName evidence="2">Uncharacterized protein</fullName>
    </submittedName>
</protein>
<keyword evidence="1" id="KW-0732">Signal</keyword>
<gene>
    <name evidence="2" type="ORF">BHF68_05115</name>
</gene>
<comment type="caution">
    <text evidence="2">The sequence shown here is derived from an EMBL/GenBank/DDBJ whole genome shotgun (WGS) entry which is preliminary data.</text>
</comment>
<dbReference type="PROSITE" id="PS51257">
    <property type="entry name" value="PROKAR_LIPOPROTEIN"/>
    <property type="match status" value="1"/>
</dbReference>
<proteinExistence type="predicted"/>
<dbReference type="EMBL" id="MIJE01000022">
    <property type="protein sequence ID" value="OEF96986.1"/>
    <property type="molecule type" value="Genomic_DNA"/>
</dbReference>
<organism evidence="2 3">
    <name type="scientific">Desulfuribacillus alkaliarsenatis</name>
    <dbReference type="NCBI Taxonomy" id="766136"/>
    <lineage>
        <taxon>Bacteria</taxon>
        <taxon>Bacillati</taxon>
        <taxon>Bacillota</taxon>
        <taxon>Desulfuribacillia</taxon>
        <taxon>Desulfuribacillales</taxon>
        <taxon>Desulfuribacillaceae</taxon>
        <taxon>Desulfuribacillus</taxon>
    </lineage>
</organism>
<reference evidence="2 3" key="1">
    <citation type="submission" date="2016-09" db="EMBL/GenBank/DDBJ databases">
        <title>Draft genome sequence for the type strain of Desulfuribacillus alkaliarsenatis AHT28, an obligately anaerobic, sulfidogenic bacterium isolated from Russian soda lake sediments.</title>
        <authorList>
            <person name="Abin C.A."/>
            <person name="Hollibaugh J.T."/>
        </authorList>
    </citation>
    <scope>NUCLEOTIDE SEQUENCE [LARGE SCALE GENOMIC DNA]</scope>
    <source>
        <strain evidence="2 3">AHT28</strain>
    </source>
</reference>
<evidence type="ECO:0000313" key="3">
    <source>
        <dbReference type="Proteomes" id="UP000094296"/>
    </source>
</evidence>
<evidence type="ECO:0000313" key="2">
    <source>
        <dbReference type="EMBL" id="OEF96986.1"/>
    </source>
</evidence>
<feature type="signal peptide" evidence="1">
    <location>
        <begin position="1"/>
        <end position="27"/>
    </location>
</feature>
<evidence type="ECO:0000256" key="1">
    <source>
        <dbReference type="SAM" id="SignalP"/>
    </source>
</evidence>
<dbReference type="OrthoDB" id="10008662at2"/>
<dbReference type="RefSeq" id="WP_069643031.1">
    <property type="nucleotide sequence ID" value="NZ_MIJE01000022.1"/>
</dbReference>